<dbReference type="PANTHER" id="PTHR10605">
    <property type="entry name" value="HEPARAN SULFATE SULFOTRANSFERASE"/>
    <property type="match status" value="1"/>
</dbReference>
<dbReference type="RefSeq" id="WP_223629075.1">
    <property type="nucleotide sequence ID" value="NZ_JAIQDJ010000004.1"/>
</dbReference>
<sequence length="262" mass="29914">MTNTPTEPRIAFLIGGVQKAGTSALAQYLSAHPQLRLPYNKEAHVFDAEDFDDGADTAAIDARFAPLFTADAGTADTAATLHGDATPISLFLPQCLPRITRYNPALRWIVLLREPAERALSHYRMERARGWEHWPLWPAMLLERWRLRLDRDPLATDSHHRRHSYRARGDYAQQLDRLYAQFPSQHVLLLRSEQLRTQPATCVAQVCAFLGVPAPPANIDYAPVFVSNTPPPARNSLTMRLLRWLLRRERRALRERYGITFD</sequence>
<accession>A0ABS7TEU9</accession>
<keyword evidence="1" id="KW-0808">Transferase</keyword>
<keyword evidence="2" id="KW-0325">Glycoprotein</keyword>
<organism evidence="4 5">
    <name type="scientific">Thermomonas beijingensis</name>
    <dbReference type="NCBI Taxonomy" id="2872701"/>
    <lineage>
        <taxon>Bacteria</taxon>
        <taxon>Pseudomonadati</taxon>
        <taxon>Pseudomonadota</taxon>
        <taxon>Gammaproteobacteria</taxon>
        <taxon>Lysobacterales</taxon>
        <taxon>Lysobacteraceae</taxon>
        <taxon>Thermomonas</taxon>
    </lineage>
</organism>
<feature type="domain" description="Sulfotransferase" evidence="3">
    <location>
        <begin position="12"/>
        <end position="216"/>
    </location>
</feature>
<protein>
    <submittedName>
        <fullName evidence="4">Sulfotransferase</fullName>
    </submittedName>
</protein>
<reference evidence="4" key="1">
    <citation type="submission" date="2021-09" db="EMBL/GenBank/DDBJ databases">
        <authorList>
            <person name="Wu T."/>
            <person name="Guo S.Z."/>
        </authorList>
    </citation>
    <scope>NUCLEOTIDE SEQUENCE</scope>
    <source>
        <strain evidence="4">RSS-23</strain>
    </source>
</reference>
<dbReference type="InterPro" id="IPR000863">
    <property type="entry name" value="Sulfotransferase_dom"/>
</dbReference>
<gene>
    <name evidence="4" type="ORF">K7B09_08675</name>
</gene>
<evidence type="ECO:0000313" key="5">
    <source>
        <dbReference type="Proteomes" id="UP001430290"/>
    </source>
</evidence>
<dbReference type="InterPro" id="IPR037359">
    <property type="entry name" value="NST/OST"/>
</dbReference>
<comment type="caution">
    <text evidence="4">The sequence shown here is derived from an EMBL/GenBank/DDBJ whole genome shotgun (WGS) entry which is preliminary data.</text>
</comment>
<proteinExistence type="predicted"/>
<name>A0ABS7TEU9_9GAMM</name>
<dbReference type="EMBL" id="JAIQDJ010000004">
    <property type="protein sequence ID" value="MBZ4186395.1"/>
    <property type="molecule type" value="Genomic_DNA"/>
</dbReference>
<evidence type="ECO:0000256" key="1">
    <source>
        <dbReference type="ARBA" id="ARBA00022679"/>
    </source>
</evidence>
<evidence type="ECO:0000256" key="2">
    <source>
        <dbReference type="ARBA" id="ARBA00023180"/>
    </source>
</evidence>
<dbReference type="Proteomes" id="UP001430290">
    <property type="component" value="Unassembled WGS sequence"/>
</dbReference>
<dbReference type="InterPro" id="IPR027417">
    <property type="entry name" value="P-loop_NTPase"/>
</dbReference>
<dbReference type="Gene3D" id="3.40.50.300">
    <property type="entry name" value="P-loop containing nucleotide triphosphate hydrolases"/>
    <property type="match status" value="1"/>
</dbReference>
<keyword evidence="5" id="KW-1185">Reference proteome</keyword>
<dbReference type="Pfam" id="PF00685">
    <property type="entry name" value="Sulfotransfer_1"/>
    <property type="match status" value="1"/>
</dbReference>
<evidence type="ECO:0000259" key="3">
    <source>
        <dbReference type="Pfam" id="PF00685"/>
    </source>
</evidence>
<dbReference type="SUPFAM" id="SSF52540">
    <property type="entry name" value="P-loop containing nucleoside triphosphate hydrolases"/>
    <property type="match status" value="1"/>
</dbReference>
<dbReference type="PANTHER" id="PTHR10605:SF56">
    <property type="entry name" value="BIFUNCTIONAL HEPARAN SULFATE N-DEACETYLASE_N-SULFOTRANSFERASE"/>
    <property type="match status" value="1"/>
</dbReference>
<evidence type="ECO:0000313" key="4">
    <source>
        <dbReference type="EMBL" id="MBZ4186395.1"/>
    </source>
</evidence>